<dbReference type="PROSITE" id="PS51003">
    <property type="entry name" value="CYTB_CTER"/>
    <property type="match status" value="1"/>
</dbReference>
<dbReference type="CDD" id="cd00290">
    <property type="entry name" value="cytochrome_b_C"/>
    <property type="match status" value="1"/>
</dbReference>
<feature type="transmembrane region" description="Helical" evidence="16">
    <location>
        <begin position="326"/>
        <end position="348"/>
    </location>
</feature>
<evidence type="ECO:0000256" key="8">
    <source>
        <dbReference type="ARBA" id="ARBA00022792"/>
    </source>
</evidence>
<dbReference type="InterPro" id="IPR048260">
    <property type="entry name" value="Cytochrome_b_C_euk/bac"/>
</dbReference>
<dbReference type="PANTHER" id="PTHR19271">
    <property type="entry name" value="CYTOCHROME B"/>
    <property type="match status" value="1"/>
</dbReference>
<evidence type="ECO:0000259" key="18">
    <source>
        <dbReference type="PROSITE" id="PS51003"/>
    </source>
</evidence>
<evidence type="ECO:0000256" key="2">
    <source>
        <dbReference type="ARBA" id="ARBA00013531"/>
    </source>
</evidence>
<dbReference type="Gramene" id="TraesCLE_scaffold_236086_01G000100.1">
    <property type="protein sequence ID" value="TraesCLE_scaffold_236086_01G000100.1"/>
    <property type="gene ID" value="TraesCLE_scaffold_236086_01G000100"/>
</dbReference>
<evidence type="ECO:0000256" key="12">
    <source>
        <dbReference type="ARBA" id="ARBA00023128"/>
    </source>
</evidence>
<dbReference type="GO" id="GO:0016491">
    <property type="term" value="F:oxidoreductase activity"/>
    <property type="evidence" value="ECO:0007669"/>
    <property type="project" value="UniProtKB-UniRule"/>
</dbReference>
<feature type="transmembrane region" description="Helical" evidence="16">
    <location>
        <begin position="269"/>
        <end position="288"/>
    </location>
</feature>
<organism evidence="19">
    <name type="scientific">Triticum aestivum</name>
    <name type="common">Wheat</name>
    <dbReference type="NCBI Taxonomy" id="4565"/>
    <lineage>
        <taxon>Eukaryota</taxon>
        <taxon>Viridiplantae</taxon>
        <taxon>Streptophyta</taxon>
        <taxon>Embryophyta</taxon>
        <taxon>Tracheophyta</taxon>
        <taxon>Spermatophyta</taxon>
        <taxon>Magnoliopsida</taxon>
        <taxon>Liliopsida</taxon>
        <taxon>Poales</taxon>
        <taxon>Poaceae</taxon>
        <taxon>BOP clade</taxon>
        <taxon>Pooideae</taxon>
        <taxon>Triticodae</taxon>
        <taxon>Triticeae</taxon>
        <taxon>Triticinae</taxon>
        <taxon>Triticum</taxon>
    </lineage>
</organism>
<evidence type="ECO:0000256" key="7">
    <source>
        <dbReference type="ARBA" id="ARBA00022723"/>
    </source>
</evidence>
<keyword evidence="3" id="KW-0813">Transport</keyword>
<dbReference type="PIRSF" id="PIRSF038885">
    <property type="entry name" value="COB"/>
    <property type="match status" value="1"/>
</dbReference>
<dbReference type="SUPFAM" id="SSF81342">
    <property type="entry name" value="Transmembrane di-heme cytochromes"/>
    <property type="match status" value="1"/>
</dbReference>
<keyword evidence="8" id="KW-0999">Mitochondrion inner membrane</keyword>
<evidence type="ECO:0000256" key="3">
    <source>
        <dbReference type="ARBA" id="ARBA00022448"/>
    </source>
</evidence>
<dbReference type="Proteomes" id="UP000019116">
    <property type="component" value="Chromosome 1A"/>
</dbReference>
<dbReference type="Pfam" id="PF00033">
    <property type="entry name" value="Cytochrome_B"/>
    <property type="match status" value="1"/>
</dbReference>
<evidence type="ECO:0000256" key="15">
    <source>
        <dbReference type="PIRSR" id="PIRSR038885-2"/>
    </source>
</evidence>
<dbReference type="InterPro" id="IPR005797">
    <property type="entry name" value="Cyt_b/b6_N"/>
</dbReference>
<dbReference type="SMR" id="A0A3B5XWQ2"/>
<keyword evidence="4 15" id="KW-0349">Heme</keyword>
<dbReference type="Gramene" id="TraesROB_scaffold_056302_01G000100.1">
    <property type="protein sequence ID" value="TraesROB_scaffold_056302_01G000100.1"/>
    <property type="gene ID" value="TraesROB_scaffold_056302_01G000100"/>
</dbReference>
<evidence type="ECO:0000256" key="14">
    <source>
        <dbReference type="PIRSR" id="PIRSR038885-1"/>
    </source>
</evidence>
<feature type="transmembrane region" description="Helical" evidence="16">
    <location>
        <begin position="80"/>
        <end position="98"/>
    </location>
</feature>
<evidence type="ECO:0000313" key="20">
    <source>
        <dbReference type="Proteomes" id="UP000019116"/>
    </source>
</evidence>
<feature type="domain" description="Cytochrome b/b6 N-terminal region profile" evidence="17">
    <location>
        <begin position="44"/>
        <end position="191"/>
    </location>
</feature>
<protein>
    <recommendedName>
        <fullName evidence="2">Cytochrome b</fullName>
    </recommendedName>
</protein>
<name>A0A3B5XWQ2_WHEAT</name>
<dbReference type="GO" id="GO:0005743">
    <property type="term" value="C:mitochondrial inner membrane"/>
    <property type="evidence" value="ECO:0007669"/>
    <property type="project" value="UniProtKB-SubCell"/>
</dbReference>
<feature type="binding site" description="axial binding residue" evidence="15">
    <location>
        <position position="178"/>
    </location>
    <ligand>
        <name>heme b</name>
        <dbReference type="ChEBI" id="CHEBI:60344"/>
        <label>b566</label>
    </ligand>
    <ligandPart>
        <name>Fe</name>
        <dbReference type="ChEBI" id="CHEBI:18248"/>
    </ligandPart>
</feature>
<keyword evidence="12" id="KW-0496">Mitochondrion</keyword>
<dbReference type="EnsemblPlants" id="TraesCS1A02G112900.1">
    <property type="protein sequence ID" value="TraesCS1A02G112900.1"/>
    <property type="gene ID" value="TraesCS1A02G112900"/>
</dbReference>
<dbReference type="GO" id="GO:0045275">
    <property type="term" value="C:respiratory chain complex III"/>
    <property type="evidence" value="ECO:0000318"/>
    <property type="project" value="GO_Central"/>
</dbReference>
<dbReference type="PROSITE" id="PS51002">
    <property type="entry name" value="CYTB_NTER"/>
    <property type="match status" value="1"/>
</dbReference>
<dbReference type="Pfam" id="PF00032">
    <property type="entry name" value="Cytochrom_B_C"/>
    <property type="match status" value="1"/>
</dbReference>
<dbReference type="InterPro" id="IPR027387">
    <property type="entry name" value="Cytb/b6-like_sf"/>
</dbReference>
<dbReference type="GO" id="GO:0006122">
    <property type="term" value="P:mitochondrial electron transport, ubiquinol to cytochrome c"/>
    <property type="evidence" value="ECO:0000318"/>
    <property type="project" value="GO_Central"/>
</dbReference>
<dbReference type="GO" id="GO:0016020">
    <property type="term" value="C:membrane"/>
    <property type="evidence" value="ECO:0000318"/>
    <property type="project" value="GO_Central"/>
</dbReference>
<keyword evidence="5" id="KW-0679">Respiratory chain</keyword>
<dbReference type="Gramene" id="TraesCS1A03G0275500.1">
    <property type="protein sequence ID" value="TraesCS1A03G0275500.1.CDS"/>
    <property type="gene ID" value="TraesCS1A03G0275500"/>
</dbReference>
<feature type="binding site" description="axial binding residue" evidence="15">
    <location>
        <position position="90"/>
    </location>
    <ligand>
        <name>heme b</name>
        <dbReference type="ChEBI" id="CHEBI:60344"/>
        <label>b566</label>
    </ligand>
    <ligandPart>
        <name>Fe</name>
        <dbReference type="ChEBI" id="CHEBI:18248"/>
    </ligandPart>
</feature>
<evidence type="ECO:0000256" key="6">
    <source>
        <dbReference type="ARBA" id="ARBA00022692"/>
    </source>
</evidence>
<dbReference type="PANTHER" id="PTHR19271:SF16">
    <property type="entry name" value="CYTOCHROME B"/>
    <property type="match status" value="1"/>
</dbReference>
<sequence>MTTRNQQFSLLRQPIYSTLNQHLIDYSTPSNLSYWWGFGSLAGISMHHTPHVDLAFNSVEHIMRDVEGGWLLRYMHANGASMFLIVVHLHIFCGLYHASYSSPREFVRCLRVVIFLLMIVTTFIGYVPPWGQMCFWGAIVITSLASAIPVVGDTIVTWLWGGFSVDNATLNLGASLLHLAALHQYGSNNPLGVHSEMDKIASYPYFYVKDLVGRVASAIFFPFGFFAPNILGHPDNDIPANPRPTTPHIVPEWYFLPIHAILHSIPGKAGGVAAIAPVFISLLALPFFKEMYVCSSSFRPIHQGIFWLLLADCLLVGWIGCQPVEAPFVTIGQIPTAFFFLFFAITPIPGRVGRGIPKYYTDETHRTLFSFWP</sequence>
<dbReference type="OrthoDB" id="724842at2759"/>
<evidence type="ECO:0000256" key="9">
    <source>
        <dbReference type="ARBA" id="ARBA00022982"/>
    </source>
</evidence>
<dbReference type="AlphaFoldDB" id="A0A3B5XWQ2"/>
<evidence type="ECO:0000259" key="17">
    <source>
        <dbReference type="PROSITE" id="PS51002"/>
    </source>
</evidence>
<reference evidence="19" key="2">
    <citation type="submission" date="2018-10" db="UniProtKB">
        <authorList>
            <consortium name="EnsemblPlants"/>
        </authorList>
    </citation>
    <scope>IDENTIFICATION</scope>
</reference>
<evidence type="ECO:0000256" key="11">
    <source>
        <dbReference type="ARBA" id="ARBA00023004"/>
    </source>
</evidence>
<proteinExistence type="predicted"/>
<keyword evidence="13 16" id="KW-0472">Membrane</keyword>
<dbReference type="InterPro" id="IPR005798">
    <property type="entry name" value="Cyt_b/b6_C"/>
</dbReference>
<keyword evidence="9" id="KW-0249">Electron transport</keyword>
<dbReference type="GO" id="GO:0008121">
    <property type="term" value="F:quinol-cytochrome-c reductase activity"/>
    <property type="evidence" value="ECO:0007669"/>
    <property type="project" value="InterPro"/>
</dbReference>
<dbReference type="STRING" id="4565.A0A3B5XWQ2"/>
<evidence type="ECO:0000313" key="19">
    <source>
        <dbReference type="EnsemblPlants" id="TraesCS1A02G112900.1"/>
    </source>
</evidence>
<evidence type="ECO:0000256" key="5">
    <source>
        <dbReference type="ARBA" id="ARBA00022660"/>
    </source>
</evidence>
<dbReference type="InterPro" id="IPR048259">
    <property type="entry name" value="Cytochrome_b_N_euk/bac"/>
</dbReference>
<accession>A0A3B5XWQ2</accession>
<feature type="transmembrane region" description="Helical" evidence="16">
    <location>
        <begin position="300"/>
        <end position="320"/>
    </location>
</feature>
<evidence type="ECO:0000256" key="16">
    <source>
        <dbReference type="SAM" id="Phobius"/>
    </source>
</evidence>
<keyword evidence="7 15" id="KW-0479">Metal-binding</keyword>
<dbReference type="GO" id="GO:0046872">
    <property type="term" value="F:metal ion binding"/>
    <property type="evidence" value="ECO:0007669"/>
    <property type="project" value="UniProtKB-KW"/>
</dbReference>
<feature type="transmembrane region" description="Helical" evidence="16">
    <location>
        <begin position="135"/>
        <end position="160"/>
    </location>
</feature>
<evidence type="ECO:0000256" key="10">
    <source>
        <dbReference type="ARBA" id="ARBA00022989"/>
    </source>
</evidence>
<comment type="cofactor">
    <cofactor evidence="15">
        <name>heme</name>
        <dbReference type="ChEBI" id="CHEBI:30413"/>
    </cofactor>
    <text evidence="15">Binds 2 heme groups non-covalently.</text>
</comment>
<reference evidence="19" key="1">
    <citation type="submission" date="2018-08" db="EMBL/GenBank/DDBJ databases">
        <authorList>
            <person name="Rossello M."/>
        </authorList>
    </citation>
    <scope>NUCLEOTIDE SEQUENCE [LARGE SCALE GENOMIC DNA]</scope>
    <source>
        <strain evidence="19">cv. Chinese Spring</strain>
    </source>
</reference>
<keyword evidence="11 15" id="KW-0408">Iron</keyword>
<dbReference type="Gramene" id="TraesCS1A02G112900.1">
    <property type="protein sequence ID" value="TraesCS1A02G112900.1"/>
    <property type="gene ID" value="TraesCS1A02G112900"/>
</dbReference>
<dbReference type="InterPro" id="IPR036150">
    <property type="entry name" value="Cyt_b/b6_C_sf"/>
</dbReference>
<keyword evidence="6 16" id="KW-0812">Transmembrane</keyword>
<feature type="binding site" evidence="14">
    <location>
        <position position="183"/>
    </location>
    <ligand>
        <name>a ubiquinone</name>
        <dbReference type="ChEBI" id="CHEBI:16389"/>
    </ligand>
</feature>
<evidence type="ECO:0000256" key="13">
    <source>
        <dbReference type="ARBA" id="ARBA00023136"/>
    </source>
</evidence>
<feature type="binding site" description="axial binding residue" evidence="15">
    <location>
        <position position="76"/>
    </location>
    <ligand>
        <name>heme b</name>
        <dbReference type="ChEBI" id="CHEBI:60344"/>
        <label>b562</label>
    </ligand>
    <ligandPart>
        <name>Fe</name>
        <dbReference type="ChEBI" id="CHEBI:18248"/>
    </ligandPart>
</feature>
<keyword evidence="10 16" id="KW-1133">Transmembrane helix</keyword>
<dbReference type="InterPro" id="IPR030689">
    <property type="entry name" value="Cytochrome_b"/>
</dbReference>
<dbReference type="Gramene" id="TraesCAD_scaffold_062626_01G000100.1">
    <property type="protein sequence ID" value="TraesCAD_scaffold_062626_01G000100.1"/>
    <property type="gene ID" value="TraesCAD_scaffold_062626_01G000100"/>
</dbReference>
<comment type="subcellular location">
    <subcellularLocation>
        <location evidence="1">Mitochondrion inner membrane</location>
        <topology evidence="1">Multi-pass membrane protein</topology>
    </subcellularLocation>
</comment>
<feature type="transmembrane region" description="Helical" evidence="16">
    <location>
        <begin position="211"/>
        <end position="231"/>
    </location>
</feature>
<feature type="transmembrane region" description="Helical" evidence="16">
    <location>
        <begin position="110"/>
        <end position="129"/>
    </location>
</feature>
<evidence type="ECO:0000256" key="1">
    <source>
        <dbReference type="ARBA" id="ARBA00004448"/>
    </source>
</evidence>
<feature type="domain" description="Cytochrome b/b6 C-terminal region profile" evidence="18">
    <location>
        <begin position="192"/>
        <end position="360"/>
    </location>
</feature>
<dbReference type="InterPro" id="IPR016174">
    <property type="entry name" value="Di-haem_cyt_TM"/>
</dbReference>
<evidence type="ECO:0000256" key="4">
    <source>
        <dbReference type="ARBA" id="ARBA00022617"/>
    </source>
</evidence>
<dbReference type="CDD" id="cd00284">
    <property type="entry name" value="Cytochrome_b_N"/>
    <property type="match status" value="1"/>
</dbReference>
<keyword evidence="20" id="KW-1185">Reference proteome</keyword>
<dbReference type="Gene3D" id="1.20.810.10">
    <property type="entry name" value="Cytochrome Bc1 Complex, Chain C"/>
    <property type="match status" value="1"/>
</dbReference>
<dbReference type="SUPFAM" id="SSF81648">
    <property type="entry name" value="a domain/subunit of cytochrome bc1 complex (Ubiquinol-cytochrome c reductase)"/>
    <property type="match status" value="1"/>
</dbReference>
<dbReference type="Gramene" id="TraesWEE_scaffold_143056_01G000100.1">
    <property type="protein sequence ID" value="TraesWEE_scaffold_143056_01G000100.1"/>
    <property type="gene ID" value="TraesWEE_scaffold_143056_01G000100"/>
</dbReference>